<reference evidence="15 16" key="1">
    <citation type="submission" date="2011-04" db="EMBL/GenBank/DDBJ databases">
        <title>Complete sequence of Pseudomonas fulva 12-X.</title>
        <authorList>
            <consortium name="US DOE Joint Genome Institute"/>
            <person name="Lucas S."/>
            <person name="Han J."/>
            <person name="Lapidus A."/>
            <person name="Cheng J.-F."/>
            <person name="Goodwin L."/>
            <person name="Pitluck S."/>
            <person name="Peters L."/>
            <person name="Mikhailova N."/>
            <person name="Pagani I."/>
            <person name="Davenport K."/>
            <person name="Han C."/>
            <person name="Tapia R."/>
            <person name="Land M."/>
            <person name="Hauser L."/>
            <person name="Kyrpides N."/>
            <person name="Ivanova N."/>
            <person name="Pagani I."/>
            <person name="Lcollab F.I."/>
            <person name="Woyke T."/>
        </authorList>
    </citation>
    <scope>NUCLEOTIDE SEQUENCE [LARGE SCALE GENOMIC DNA]</scope>
    <source>
        <strain evidence="16">12-X</strain>
    </source>
</reference>
<dbReference type="Gene3D" id="3.55.50.30">
    <property type="match status" value="1"/>
</dbReference>
<evidence type="ECO:0000256" key="4">
    <source>
        <dbReference type="ARBA" id="ARBA00022496"/>
    </source>
</evidence>
<dbReference type="PANTHER" id="PTHR32552">
    <property type="entry name" value="FERRICHROME IRON RECEPTOR-RELATED"/>
    <property type="match status" value="1"/>
</dbReference>
<dbReference type="Pfam" id="PF07715">
    <property type="entry name" value="Plug"/>
    <property type="match status" value="1"/>
</dbReference>
<dbReference type="Proteomes" id="UP000000686">
    <property type="component" value="Chromosome"/>
</dbReference>
<keyword evidence="16" id="KW-1185">Reference proteome</keyword>
<evidence type="ECO:0000256" key="11">
    <source>
        <dbReference type="PROSITE-ProRule" id="PRU01360"/>
    </source>
</evidence>
<evidence type="ECO:0000256" key="9">
    <source>
        <dbReference type="ARBA" id="ARBA00023136"/>
    </source>
</evidence>
<dbReference type="AlphaFoldDB" id="F6AJS7"/>
<dbReference type="InterPro" id="IPR012910">
    <property type="entry name" value="Plug_dom"/>
</dbReference>
<dbReference type="GO" id="GO:0009279">
    <property type="term" value="C:cell outer membrane"/>
    <property type="evidence" value="ECO:0007669"/>
    <property type="project" value="UniProtKB-SubCell"/>
</dbReference>
<gene>
    <name evidence="15" type="ordered locus">Psefu_2982</name>
</gene>
<dbReference type="STRING" id="743720.Psefu_2982"/>
<dbReference type="InterPro" id="IPR039426">
    <property type="entry name" value="TonB-dep_rcpt-like"/>
</dbReference>
<keyword evidence="7" id="KW-0406">Ion transport</keyword>
<evidence type="ECO:0000256" key="10">
    <source>
        <dbReference type="ARBA" id="ARBA00023237"/>
    </source>
</evidence>
<evidence type="ECO:0000313" key="15">
    <source>
        <dbReference type="EMBL" id="AEF22946.1"/>
    </source>
</evidence>
<keyword evidence="6" id="KW-0408">Iron</keyword>
<feature type="domain" description="Secretin/TonB short N-terminal" evidence="14">
    <location>
        <begin position="73"/>
        <end position="124"/>
    </location>
</feature>
<keyword evidence="10 11" id="KW-0998">Cell outer membrane</keyword>
<keyword evidence="9 11" id="KW-0472">Membrane</keyword>
<keyword evidence="2 11" id="KW-0813">Transport</keyword>
<dbReference type="Pfam" id="PF07660">
    <property type="entry name" value="STN"/>
    <property type="match status" value="1"/>
</dbReference>
<dbReference type="InterPro" id="IPR036942">
    <property type="entry name" value="Beta-barrel_TonB_sf"/>
</dbReference>
<evidence type="ECO:0000256" key="6">
    <source>
        <dbReference type="ARBA" id="ARBA00023004"/>
    </source>
</evidence>
<proteinExistence type="inferred from homology"/>
<keyword evidence="3 11" id="KW-1134">Transmembrane beta strand</keyword>
<comment type="subcellular location">
    <subcellularLocation>
        <location evidence="1 11">Cell outer membrane</location>
        <topology evidence="1 11">Multi-pass membrane protein</topology>
    </subcellularLocation>
</comment>
<dbReference type="PROSITE" id="PS52016">
    <property type="entry name" value="TONB_DEPENDENT_REC_3"/>
    <property type="match status" value="1"/>
</dbReference>
<comment type="similarity">
    <text evidence="11 12">Belongs to the TonB-dependent receptor family.</text>
</comment>
<dbReference type="RefSeq" id="WP_013792073.1">
    <property type="nucleotide sequence ID" value="NC_015556.1"/>
</dbReference>
<accession>F6AJS7</accession>
<evidence type="ECO:0000256" key="5">
    <source>
        <dbReference type="ARBA" id="ARBA00022692"/>
    </source>
</evidence>
<dbReference type="KEGG" id="pfv:Psefu_2982"/>
<keyword evidence="8 12" id="KW-0798">TonB box</keyword>
<keyword evidence="4" id="KW-0410">Iron transport</keyword>
<feature type="signal peptide" evidence="13">
    <location>
        <begin position="1"/>
        <end position="38"/>
    </location>
</feature>
<organism evidence="15 16">
    <name type="scientific">Pseudomonas fulva (strain 12-X)</name>
    <dbReference type="NCBI Taxonomy" id="743720"/>
    <lineage>
        <taxon>Bacteria</taxon>
        <taxon>Pseudomonadati</taxon>
        <taxon>Pseudomonadota</taxon>
        <taxon>Gammaproteobacteria</taxon>
        <taxon>Pseudomonadales</taxon>
        <taxon>Pseudomonadaceae</taxon>
        <taxon>Pseudomonas</taxon>
    </lineage>
</organism>
<evidence type="ECO:0000259" key="14">
    <source>
        <dbReference type="SMART" id="SM00965"/>
    </source>
</evidence>
<keyword evidence="5 11" id="KW-0812">Transmembrane</keyword>
<dbReference type="InterPro" id="IPR000531">
    <property type="entry name" value="Beta-barrel_TonB"/>
</dbReference>
<dbReference type="InterPro" id="IPR011662">
    <property type="entry name" value="Secretin/TonB_short_N"/>
</dbReference>
<dbReference type="Pfam" id="PF00593">
    <property type="entry name" value="TonB_dep_Rec_b-barrel"/>
    <property type="match status" value="1"/>
</dbReference>
<evidence type="ECO:0000256" key="8">
    <source>
        <dbReference type="ARBA" id="ARBA00023077"/>
    </source>
</evidence>
<name>F6AJS7_PSEF1</name>
<evidence type="ECO:0000256" key="3">
    <source>
        <dbReference type="ARBA" id="ARBA00022452"/>
    </source>
</evidence>
<dbReference type="SMART" id="SM00965">
    <property type="entry name" value="STN"/>
    <property type="match status" value="1"/>
</dbReference>
<dbReference type="GO" id="GO:0006826">
    <property type="term" value="P:iron ion transport"/>
    <property type="evidence" value="ECO:0007669"/>
    <property type="project" value="UniProtKB-KW"/>
</dbReference>
<evidence type="ECO:0000313" key="16">
    <source>
        <dbReference type="Proteomes" id="UP000000686"/>
    </source>
</evidence>
<evidence type="ECO:0000256" key="13">
    <source>
        <dbReference type="SAM" id="SignalP"/>
    </source>
</evidence>
<sequence length="785" mass="85959">MGTMRNSRCKKTTAGTRHMLACSLLLAIAGLPAQPLMAAGAKEAASEQQRLRFDIPPQPLDEALASYGIASGVQVLYGASLTSGLQSAAVQGEMTRQQALAQLLSGTGLNYRFTAERSATLSADAVTGSLELSPLTVSGEKIGRTLEQTMTSVAVNTDADLRAHADEDLGDVFARTPGVYSQAGNENWGIRGVPVSGFDDQGPATLNGAVSVFVDGAQQPNRSLTLGPVPLWDVEQVEVLMGPQSTTQGRNSLAGAVVVQTRNPTFEPDLRAQTRVGNYGEKGAAFAVGGALVDQVVAGRLAVDYQEGDGYIDNITVGGDANPRRASTVRGKLLVLPNDDLDVLLSYSRGENRQGENSSLRQDGRVRYYKVASNTKAYDDLEQDTGSAKVDYRLDDFWTLTSQTTLTRADYRALLDFDQSATANREVHRRQDTRLFSEELRLGYEGEDVRAFVGAYYGRTTNDFHDRLTNNGALLGTARGDTQIDNQALFGELNWTFAPQWTLITGLRYDRERNRTDVQQDDFSTPGKVSKTFNALLPKLGLDYQLANNQYLGFTVQKGYRGGGVNVRAGGAHVAYDPEYTTNYELSYRGAWREESVRLRANLFYTDWKDQQVSMLDDSGNFSQIYNAANSTIKGLEVFLEQDLTSQLSINAGLAYTDGRYGDFVTGDGEDMSGKPFLYAPRYKASTGARYRFANGLMVGGDLVYQEGTPSQYEFGADGKVTRTHMSDHYVLMNLNAEYALTEQLVLSGYVKNLFDKHYITNNRNDEIIDVGAPRSFGLVLDYKL</sequence>
<dbReference type="PANTHER" id="PTHR32552:SF81">
    <property type="entry name" value="TONB-DEPENDENT OUTER MEMBRANE RECEPTOR"/>
    <property type="match status" value="1"/>
</dbReference>
<dbReference type="Gene3D" id="2.40.170.20">
    <property type="entry name" value="TonB-dependent receptor, beta-barrel domain"/>
    <property type="match status" value="1"/>
</dbReference>
<dbReference type="SUPFAM" id="SSF56935">
    <property type="entry name" value="Porins"/>
    <property type="match status" value="1"/>
</dbReference>
<keyword evidence="15" id="KW-0675">Receptor</keyword>
<keyword evidence="13" id="KW-0732">Signal</keyword>
<dbReference type="HOGENOM" id="CLU_008287_15_2_6"/>
<evidence type="ECO:0000256" key="2">
    <source>
        <dbReference type="ARBA" id="ARBA00022448"/>
    </source>
</evidence>
<evidence type="ECO:0000256" key="1">
    <source>
        <dbReference type="ARBA" id="ARBA00004571"/>
    </source>
</evidence>
<protein>
    <submittedName>
        <fullName evidence="15">TonB-dependent receptor</fullName>
    </submittedName>
</protein>
<evidence type="ECO:0000256" key="12">
    <source>
        <dbReference type="RuleBase" id="RU003357"/>
    </source>
</evidence>
<feature type="chain" id="PRO_5003336900" evidence="13">
    <location>
        <begin position="39"/>
        <end position="785"/>
    </location>
</feature>
<dbReference type="CDD" id="cd01347">
    <property type="entry name" value="ligand_gated_channel"/>
    <property type="match status" value="1"/>
</dbReference>
<dbReference type="eggNOG" id="COG4773">
    <property type="taxonomic scope" value="Bacteria"/>
</dbReference>
<evidence type="ECO:0000256" key="7">
    <source>
        <dbReference type="ARBA" id="ARBA00023065"/>
    </source>
</evidence>
<dbReference type="EMBL" id="CP002727">
    <property type="protein sequence ID" value="AEF22946.1"/>
    <property type="molecule type" value="Genomic_DNA"/>
</dbReference>